<evidence type="ECO:0000313" key="3">
    <source>
        <dbReference type="Proteomes" id="UP001157017"/>
    </source>
</evidence>
<dbReference type="Pfam" id="PF17886">
    <property type="entry name" value="ArsA_HSP20"/>
    <property type="match status" value="1"/>
</dbReference>
<dbReference type="Proteomes" id="UP001157017">
    <property type="component" value="Unassembled WGS sequence"/>
</dbReference>
<comment type="caution">
    <text evidence="2">The sequence shown here is derived from an EMBL/GenBank/DDBJ whole genome shotgun (WGS) entry which is preliminary data.</text>
</comment>
<dbReference type="InterPro" id="IPR008978">
    <property type="entry name" value="HSP20-like_chaperone"/>
</dbReference>
<dbReference type="EMBL" id="BSUZ01000001">
    <property type="protein sequence ID" value="GMA89102.1"/>
    <property type="molecule type" value="Genomic_DNA"/>
</dbReference>
<protein>
    <recommendedName>
        <fullName evidence="1">ArsA HSP20-like domain-containing protein</fullName>
    </recommendedName>
</protein>
<keyword evidence="3" id="KW-1185">Reference proteome</keyword>
<reference evidence="3" key="1">
    <citation type="journal article" date="2019" name="Int. J. Syst. Evol. Microbiol.">
        <title>The Global Catalogue of Microorganisms (GCM) 10K type strain sequencing project: providing services to taxonomists for standard genome sequencing and annotation.</title>
        <authorList>
            <consortium name="The Broad Institute Genomics Platform"/>
            <consortium name="The Broad Institute Genome Sequencing Center for Infectious Disease"/>
            <person name="Wu L."/>
            <person name="Ma J."/>
        </authorList>
    </citation>
    <scope>NUCLEOTIDE SEQUENCE [LARGE SCALE GENOMIC DNA]</scope>
    <source>
        <strain evidence="3">NBRC 108730</strain>
    </source>
</reference>
<accession>A0ABQ6JQI1</accession>
<feature type="domain" description="ArsA HSP20-like" evidence="1">
    <location>
        <begin position="120"/>
        <end position="181"/>
    </location>
</feature>
<organism evidence="2 3">
    <name type="scientific">Angustibacter aerolatus</name>
    <dbReference type="NCBI Taxonomy" id="1162965"/>
    <lineage>
        <taxon>Bacteria</taxon>
        <taxon>Bacillati</taxon>
        <taxon>Actinomycetota</taxon>
        <taxon>Actinomycetes</taxon>
        <taxon>Kineosporiales</taxon>
        <taxon>Kineosporiaceae</taxon>
    </lineage>
</organism>
<gene>
    <name evidence="2" type="ORF">GCM10025868_43520</name>
</gene>
<evidence type="ECO:0000259" key="1">
    <source>
        <dbReference type="Pfam" id="PF17886"/>
    </source>
</evidence>
<sequence length="199" mass="20136">MAAGEVLAAPTTSVRLVVGADPAGLAAARRARTALALHGAVLDAVALAPDGLDAADAVAGVEAARTDLAPLPLAAVPLAAAAPTGLDALRALPGLLPDGAAALLAAPRGPAASSVHRTASGYRFDLRLGLLPGADVELARRGDDLLVAVPGARRGVRLPSVLRRCEATAARVRDGVLQVRFVPDRALWPATRTREQVTT</sequence>
<dbReference type="Gene3D" id="2.60.40.790">
    <property type="match status" value="1"/>
</dbReference>
<evidence type="ECO:0000313" key="2">
    <source>
        <dbReference type="EMBL" id="GMA89102.1"/>
    </source>
</evidence>
<proteinExistence type="predicted"/>
<name>A0ABQ6JQI1_9ACTN</name>
<dbReference type="InterPro" id="IPR040612">
    <property type="entry name" value="ArsA_HSP20-like"/>
</dbReference>